<accession>A0A087TIG4</accession>
<evidence type="ECO:0000313" key="1">
    <source>
        <dbReference type="EMBL" id="KFM64903.1"/>
    </source>
</evidence>
<sequence>MKYLSHLYPLEECGQHAVSFSENQPFCFFPSLFGETAHKIL</sequence>
<keyword evidence="2" id="KW-1185">Reference proteome</keyword>
<protein>
    <submittedName>
        <fullName evidence="1">Uncharacterized protein</fullName>
    </submittedName>
</protein>
<proteinExistence type="predicted"/>
<evidence type="ECO:0000313" key="2">
    <source>
        <dbReference type="Proteomes" id="UP000054359"/>
    </source>
</evidence>
<organism evidence="1 2">
    <name type="scientific">Stegodyphus mimosarum</name>
    <name type="common">African social velvet spider</name>
    <dbReference type="NCBI Taxonomy" id="407821"/>
    <lineage>
        <taxon>Eukaryota</taxon>
        <taxon>Metazoa</taxon>
        <taxon>Ecdysozoa</taxon>
        <taxon>Arthropoda</taxon>
        <taxon>Chelicerata</taxon>
        <taxon>Arachnida</taxon>
        <taxon>Araneae</taxon>
        <taxon>Araneomorphae</taxon>
        <taxon>Entelegynae</taxon>
        <taxon>Eresoidea</taxon>
        <taxon>Eresidae</taxon>
        <taxon>Stegodyphus</taxon>
    </lineage>
</organism>
<gene>
    <name evidence="1" type="ORF">X975_10449</name>
</gene>
<dbReference type="Proteomes" id="UP000054359">
    <property type="component" value="Unassembled WGS sequence"/>
</dbReference>
<dbReference type="AlphaFoldDB" id="A0A087TIG4"/>
<dbReference type="EMBL" id="KK115354">
    <property type="protein sequence ID" value="KFM64903.1"/>
    <property type="molecule type" value="Genomic_DNA"/>
</dbReference>
<feature type="non-terminal residue" evidence="1">
    <location>
        <position position="41"/>
    </location>
</feature>
<reference evidence="1 2" key="1">
    <citation type="submission" date="2013-11" db="EMBL/GenBank/DDBJ databases">
        <title>Genome sequencing of Stegodyphus mimosarum.</title>
        <authorList>
            <person name="Bechsgaard J."/>
        </authorList>
    </citation>
    <scope>NUCLEOTIDE SEQUENCE [LARGE SCALE GENOMIC DNA]</scope>
</reference>
<name>A0A087TIG4_STEMI</name>